<name>A0A8X6NBM7_NEPPI</name>
<dbReference type="Proteomes" id="UP000887013">
    <property type="component" value="Unassembled WGS sequence"/>
</dbReference>
<dbReference type="EMBL" id="BMAW01102445">
    <property type="protein sequence ID" value="GFT04421.1"/>
    <property type="molecule type" value="Genomic_DNA"/>
</dbReference>
<sequence length="172" mass="19430">MCSVCNPVNKKETSNSILAYSVLSSNRPVPMIDISFFGKMVRVCADTGSSLTIAVKWIHKESPKYRLKMKEIKLTITLADGQRYLVDCYKTIAMVGVKDREMLAKFITLLEATRNKTRLGTCFLESTSISPDVKNRCWFFCNSPSQVSFWKVESILDILVESYDVEVSSCSL</sequence>
<keyword evidence="2" id="KW-1185">Reference proteome</keyword>
<evidence type="ECO:0000313" key="2">
    <source>
        <dbReference type="Proteomes" id="UP000887013"/>
    </source>
</evidence>
<proteinExistence type="predicted"/>
<organism evidence="1 2">
    <name type="scientific">Nephila pilipes</name>
    <name type="common">Giant wood spider</name>
    <name type="synonym">Nephila maculata</name>
    <dbReference type="NCBI Taxonomy" id="299642"/>
    <lineage>
        <taxon>Eukaryota</taxon>
        <taxon>Metazoa</taxon>
        <taxon>Ecdysozoa</taxon>
        <taxon>Arthropoda</taxon>
        <taxon>Chelicerata</taxon>
        <taxon>Arachnida</taxon>
        <taxon>Araneae</taxon>
        <taxon>Araneomorphae</taxon>
        <taxon>Entelegynae</taxon>
        <taxon>Araneoidea</taxon>
        <taxon>Nephilidae</taxon>
        <taxon>Nephila</taxon>
    </lineage>
</organism>
<accession>A0A8X6NBM7</accession>
<dbReference type="AlphaFoldDB" id="A0A8X6NBM7"/>
<protein>
    <submittedName>
        <fullName evidence="1">Uncharacterized protein</fullName>
    </submittedName>
</protein>
<gene>
    <name evidence="1" type="ORF">NPIL_181931</name>
</gene>
<comment type="caution">
    <text evidence="1">The sequence shown here is derived from an EMBL/GenBank/DDBJ whole genome shotgun (WGS) entry which is preliminary data.</text>
</comment>
<reference evidence="1" key="1">
    <citation type="submission" date="2020-08" db="EMBL/GenBank/DDBJ databases">
        <title>Multicomponent nature underlies the extraordinary mechanical properties of spider dragline silk.</title>
        <authorList>
            <person name="Kono N."/>
            <person name="Nakamura H."/>
            <person name="Mori M."/>
            <person name="Yoshida Y."/>
            <person name="Ohtoshi R."/>
            <person name="Malay A.D."/>
            <person name="Moran D.A.P."/>
            <person name="Tomita M."/>
            <person name="Numata K."/>
            <person name="Arakawa K."/>
        </authorList>
    </citation>
    <scope>NUCLEOTIDE SEQUENCE</scope>
</reference>
<evidence type="ECO:0000313" key="1">
    <source>
        <dbReference type="EMBL" id="GFT04421.1"/>
    </source>
</evidence>